<accession>X1HQV7</accession>
<sequence>MATKILLDTDIGSDIDDALCLAYLLAQPKCELLGITTVTGQADKRAMLASILCKAAGKDIPILPGSEEPILVPQKQNLTPQAVVLKKWSHKKRFPR</sequence>
<evidence type="ECO:0000259" key="1">
    <source>
        <dbReference type="Pfam" id="PF01156"/>
    </source>
</evidence>
<dbReference type="AlphaFoldDB" id="X1HQV7"/>
<protein>
    <recommendedName>
        <fullName evidence="1">Inosine/uridine-preferring nucleoside hydrolase domain-containing protein</fullName>
    </recommendedName>
</protein>
<gene>
    <name evidence="2" type="ORF">S03H2_37119</name>
</gene>
<organism evidence="2">
    <name type="scientific">marine sediment metagenome</name>
    <dbReference type="NCBI Taxonomy" id="412755"/>
    <lineage>
        <taxon>unclassified sequences</taxon>
        <taxon>metagenomes</taxon>
        <taxon>ecological metagenomes</taxon>
    </lineage>
</organism>
<dbReference type="InterPro" id="IPR036452">
    <property type="entry name" value="Ribo_hydro-like"/>
</dbReference>
<proteinExistence type="predicted"/>
<comment type="caution">
    <text evidence="2">The sequence shown here is derived from an EMBL/GenBank/DDBJ whole genome shotgun (WGS) entry which is preliminary data.</text>
</comment>
<dbReference type="Pfam" id="PF01156">
    <property type="entry name" value="IU_nuc_hydro"/>
    <property type="match status" value="1"/>
</dbReference>
<dbReference type="GO" id="GO:0016799">
    <property type="term" value="F:hydrolase activity, hydrolyzing N-glycosyl compounds"/>
    <property type="evidence" value="ECO:0007669"/>
    <property type="project" value="InterPro"/>
</dbReference>
<evidence type="ECO:0000313" key="2">
    <source>
        <dbReference type="EMBL" id="GAH47668.1"/>
    </source>
</evidence>
<feature type="non-terminal residue" evidence="2">
    <location>
        <position position="96"/>
    </location>
</feature>
<dbReference type="Gene3D" id="3.90.245.10">
    <property type="entry name" value="Ribonucleoside hydrolase-like"/>
    <property type="match status" value="1"/>
</dbReference>
<dbReference type="InterPro" id="IPR001910">
    <property type="entry name" value="Inosine/uridine_hydrolase_dom"/>
</dbReference>
<reference evidence="2" key="1">
    <citation type="journal article" date="2014" name="Front. Microbiol.">
        <title>High frequency of phylogenetically diverse reductive dehalogenase-homologous genes in deep subseafloor sedimentary metagenomes.</title>
        <authorList>
            <person name="Kawai M."/>
            <person name="Futagami T."/>
            <person name="Toyoda A."/>
            <person name="Takaki Y."/>
            <person name="Nishi S."/>
            <person name="Hori S."/>
            <person name="Arai W."/>
            <person name="Tsubouchi T."/>
            <person name="Morono Y."/>
            <person name="Uchiyama I."/>
            <person name="Ito T."/>
            <person name="Fujiyama A."/>
            <person name="Inagaki F."/>
            <person name="Takami H."/>
        </authorList>
    </citation>
    <scope>NUCLEOTIDE SEQUENCE</scope>
    <source>
        <strain evidence="2">Expedition CK06-06</strain>
    </source>
</reference>
<name>X1HQV7_9ZZZZ</name>
<feature type="domain" description="Inosine/uridine-preferring nucleoside hydrolase" evidence="1">
    <location>
        <begin position="5"/>
        <end position="75"/>
    </location>
</feature>
<dbReference type="EMBL" id="BARU01022819">
    <property type="protein sequence ID" value="GAH47668.1"/>
    <property type="molecule type" value="Genomic_DNA"/>
</dbReference>
<dbReference type="SUPFAM" id="SSF53590">
    <property type="entry name" value="Nucleoside hydrolase"/>
    <property type="match status" value="1"/>
</dbReference>